<comment type="catalytic activity">
    <reaction evidence="8 9">
        <text>hydroxymethylbilane = uroporphyrinogen III + H2O</text>
        <dbReference type="Rhea" id="RHEA:18965"/>
        <dbReference type="ChEBI" id="CHEBI:15377"/>
        <dbReference type="ChEBI" id="CHEBI:57308"/>
        <dbReference type="ChEBI" id="CHEBI:57845"/>
        <dbReference type="EC" id="4.2.1.75"/>
    </reaction>
</comment>
<evidence type="ECO:0000256" key="6">
    <source>
        <dbReference type="ARBA" id="ARBA00037589"/>
    </source>
</evidence>
<dbReference type="InterPro" id="IPR039793">
    <property type="entry name" value="UROS/Hem4"/>
</dbReference>
<dbReference type="OrthoDB" id="9787650at2"/>
<comment type="function">
    <text evidence="6 9">Catalyzes cyclization of the linear tetrapyrrole, hydroxymethylbilane, to the macrocyclic uroporphyrinogen III.</text>
</comment>
<evidence type="ECO:0000256" key="9">
    <source>
        <dbReference type="RuleBase" id="RU366031"/>
    </source>
</evidence>
<comment type="pathway">
    <text evidence="1 9">Porphyrin-containing compound metabolism; protoporphyrin-IX biosynthesis; coproporphyrinogen-III from 5-aminolevulinate: step 3/4.</text>
</comment>
<dbReference type="RefSeq" id="WP_123712733.1">
    <property type="nucleotide sequence ID" value="NZ_RKHR01000004.1"/>
</dbReference>
<dbReference type="EC" id="4.2.1.75" evidence="3 9"/>
<dbReference type="Gene3D" id="3.40.50.10090">
    <property type="match status" value="2"/>
</dbReference>
<reference evidence="11 12" key="1">
    <citation type="submission" date="2018-11" db="EMBL/GenBank/DDBJ databases">
        <title>Genomic Encyclopedia of Type Strains, Phase IV (KMG-IV): sequencing the most valuable type-strain genomes for metagenomic binning, comparative biology and taxonomic classification.</title>
        <authorList>
            <person name="Goeker M."/>
        </authorList>
    </citation>
    <scope>NUCLEOTIDE SEQUENCE [LARGE SCALE GENOMIC DNA]</scope>
    <source>
        <strain evidence="11 12">DSM 100316</strain>
    </source>
</reference>
<dbReference type="AlphaFoldDB" id="A0A3N2DQC8"/>
<gene>
    <name evidence="11" type="ORF">EDC56_2439</name>
</gene>
<proteinExistence type="inferred from homology"/>
<evidence type="ECO:0000256" key="2">
    <source>
        <dbReference type="ARBA" id="ARBA00008133"/>
    </source>
</evidence>
<dbReference type="EMBL" id="RKHR01000004">
    <property type="protein sequence ID" value="ROS01990.1"/>
    <property type="molecule type" value="Genomic_DNA"/>
</dbReference>
<evidence type="ECO:0000256" key="8">
    <source>
        <dbReference type="ARBA" id="ARBA00048617"/>
    </source>
</evidence>
<evidence type="ECO:0000313" key="12">
    <source>
        <dbReference type="Proteomes" id="UP000275394"/>
    </source>
</evidence>
<dbReference type="InterPro" id="IPR036108">
    <property type="entry name" value="4pyrrol_syn_uPrphyn_synt_sf"/>
</dbReference>
<evidence type="ECO:0000256" key="4">
    <source>
        <dbReference type="ARBA" id="ARBA00023239"/>
    </source>
</evidence>
<sequence>MTARILITRPSGQSDGLEKALVGNGFSVEAVPTLAIEPITDARLLRPATNAVLALDNYQQVIFISTNAVRYGMALVDQYWPQWPVRIHWHAIGRATALALAAFDIDTASSATASNSEALLNNEELQQMSGQKVLIFRGCGGREHLAEQLRQRGAEVDYAEVYQRRCADENGAQLQSLLTTQLAAAVALSGETLANLLHLAVSKRAFLLTLPLVVPGERVAALAREAGFRDVLIAENASADAVLKTLQQRF</sequence>
<dbReference type="Proteomes" id="UP000275394">
    <property type="component" value="Unassembled WGS sequence"/>
</dbReference>
<dbReference type="GO" id="GO:0006782">
    <property type="term" value="P:protoporphyrinogen IX biosynthetic process"/>
    <property type="evidence" value="ECO:0007669"/>
    <property type="project" value="UniProtKB-UniRule"/>
</dbReference>
<dbReference type="PANTHER" id="PTHR38042:SF1">
    <property type="entry name" value="UROPORPHYRINOGEN-III SYNTHASE, CHLOROPLASTIC"/>
    <property type="match status" value="1"/>
</dbReference>
<evidence type="ECO:0000256" key="5">
    <source>
        <dbReference type="ARBA" id="ARBA00023244"/>
    </source>
</evidence>
<protein>
    <recommendedName>
        <fullName evidence="7 9">Uroporphyrinogen-III synthase</fullName>
        <ecNumber evidence="3 9">4.2.1.75</ecNumber>
    </recommendedName>
</protein>
<evidence type="ECO:0000256" key="7">
    <source>
        <dbReference type="ARBA" id="ARBA00040167"/>
    </source>
</evidence>
<evidence type="ECO:0000256" key="1">
    <source>
        <dbReference type="ARBA" id="ARBA00004772"/>
    </source>
</evidence>
<evidence type="ECO:0000256" key="3">
    <source>
        <dbReference type="ARBA" id="ARBA00013109"/>
    </source>
</evidence>
<dbReference type="PANTHER" id="PTHR38042">
    <property type="entry name" value="UROPORPHYRINOGEN-III SYNTHASE, CHLOROPLASTIC"/>
    <property type="match status" value="1"/>
</dbReference>
<dbReference type="Pfam" id="PF02602">
    <property type="entry name" value="HEM4"/>
    <property type="match status" value="1"/>
</dbReference>
<evidence type="ECO:0000313" key="11">
    <source>
        <dbReference type="EMBL" id="ROS01990.1"/>
    </source>
</evidence>
<dbReference type="SUPFAM" id="SSF69618">
    <property type="entry name" value="HemD-like"/>
    <property type="match status" value="1"/>
</dbReference>
<keyword evidence="4 9" id="KW-0456">Lyase</keyword>
<evidence type="ECO:0000259" key="10">
    <source>
        <dbReference type="Pfam" id="PF02602"/>
    </source>
</evidence>
<keyword evidence="5 9" id="KW-0627">Porphyrin biosynthesis</keyword>
<keyword evidence="12" id="KW-1185">Reference proteome</keyword>
<dbReference type="GO" id="GO:0006780">
    <property type="term" value="P:uroporphyrinogen III biosynthetic process"/>
    <property type="evidence" value="ECO:0007669"/>
    <property type="project" value="UniProtKB-UniRule"/>
</dbReference>
<dbReference type="GO" id="GO:0004852">
    <property type="term" value="F:uroporphyrinogen-III synthase activity"/>
    <property type="evidence" value="ECO:0007669"/>
    <property type="project" value="UniProtKB-UniRule"/>
</dbReference>
<name>A0A3N2DQC8_9GAMM</name>
<organism evidence="11 12">
    <name type="scientific">Sinobacterium caligoides</name>
    <dbReference type="NCBI Taxonomy" id="933926"/>
    <lineage>
        <taxon>Bacteria</taxon>
        <taxon>Pseudomonadati</taxon>
        <taxon>Pseudomonadota</taxon>
        <taxon>Gammaproteobacteria</taxon>
        <taxon>Cellvibrionales</taxon>
        <taxon>Spongiibacteraceae</taxon>
        <taxon>Sinobacterium</taxon>
    </lineage>
</organism>
<accession>A0A3N2DQC8</accession>
<dbReference type="InterPro" id="IPR003754">
    <property type="entry name" value="4pyrrol_synth_uPrphyn_synth"/>
</dbReference>
<comment type="similarity">
    <text evidence="2 9">Belongs to the uroporphyrinogen-III synthase family.</text>
</comment>
<comment type="caution">
    <text evidence="11">The sequence shown here is derived from an EMBL/GenBank/DDBJ whole genome shotgun (WGS) entry which is preliminary data.</text>
</comment>
<dbReference type="UniPathway" id="UPA00251">
    <property type="reaction ID" value="UER00320"/>
</dbReference>
<dbReference type="CDD" id="cd06578">
    <property type="entry name" value="HemD"/>
    <property type="match status" value="1"/>
</dbReference>
<feature type="domain" description="Tetrapyrrole biosynthesis uroporphyrinogen III synthase" evidence="10">
    <location>
        <begin position="17"/>
        <end position="243"/>
    </location>
</feature>